<feature type="compositionally biased region" description="Basic and acidic residues" evidence="2">
    <location>
        <begin position="69"/>
        <end position="78"/>
    </location>
</feature>
<dbReference type="PANTHER" id="PTHR28219">
    <property type="entry name" value="UPF0642 PROTEIN YBL028C"/>
    <property type="match status" value="1"/>
</dbReference>
<accession>A0A1G4JUM1</accession>
<dbReference type="GO" id="GO:0030687">
    <property type="term" value="C:preribosome, large subunit precursor"/>
    <property type="evidence" value="ECO:0007669"/>
    <property type="project" value="TreeGrafter"/>
</dbReference>
<evidence type="ECO:0000313" key="5">
    <source>
        <dbReference type="Proteomes" id="UP000189911"/>
    </source>
</evidence>
<evidence type="ECO:0000256" key="2">
    <source>
        <dbReference type="SAM" id="MobiDB-lite"/>
    </source>
</evidence>
<dbReference type="Proteomes" id="UP000189911">
    <property type="component" value="Chromosome E"/>
</dbReference>
<sequence>MAKSLRAKSMLKAKSVKRKNVFQVKADARANRISEKMKEELIKQQVEEIKRKNSDLKTDEAARQALEVERMEQDDKKVSTSGWRDARHHNYKRNKKLNNNRKKGSFTKF</sequence>
<feature type="coiled-coil region" evidence="1">
    <location>
        <begin position="39"/>
        <end position="69"/>
    </location>
</feature>
<feature type="compositionally biased region" description="Basic residues" evidence="2">
    <location>
        <begin position="86"/>
        <end position="109"/>
    </location>
</feature>
<keyword evidence="5" id="KW-1185">Reference proteome</keyword>
<dbReference type="PANTHER" id="PTHR28219:SF1">
    <property type="entry name" value="UPF0642 PROTEIN YBL028C"/>
    <property type="match status" value="1"/>
</dbReference>
<dbReference type="InterPro" id="IPR019434">
    <property type="entry name" value="DUF2423"/>
</dbReference>
<dbReference type="Pfam" id="PF10338">
    <property type="entry name" value="YBL028C_N"/>
    <property type="match status" value="1"/>
</dbReference>
<gene>
    <name evidence="4" type="ORF">LANO_0E07008G</name>
</gene>
<feature type="region of interest" description="Disordered" evidence="2">
    <location>
        <begin position="69"/>
        <end position="109"/>
    </location>
</feature>
<reference evidence="5" key="1">
    <citation type="submission" date="2016-03" db="EMBL/GenBank/DDBJ databases">
        <authorList>
            <person name="Devillers Hugo."/>
        </authorList>
    </citation>
    <scope>NUCLEOTIDE SEQUENCE [LARGE SCALE GENOMIC DNA]</scope>
</reference>
<proteinExistence type="predicted"/>
<evidence type="ECO:0000313" key="4">
    <source>
        <dbReference type="EMBL" id="SCU94512.1"/>
    </source>
</evidence>
<name>A0A1G4JUM1_9SACH</name>
<organism evidence="4 5">
    <name type="scientific">Lachancea nothofagi CBS 11611</name>
    <dbReference type="NCBI Taxonomy" id="1266666"/>
    <lineage>
        <taxon>Eukaryota</taxon>
        <taxon>Fungi</taxon>
        <taxon>Dikarya</taxon>
        <taxon>Ascomycota</taxon>
        <taxon>Saccharomycotina</taxon>
        <taxon>Saccharomycetes</taxon>
        <taxon>Saccharomycetales</taxon>
        <taxon>Saccharomycetaceae</taxon>
        <taxon>Lachancea</taxon>
    </lineage>
</organism>
<protein>
    <submittedName>
        <fullName evidence="4">LANO_0E07008g1_1</fullName>
    </submittedName>
</protein>
<evidence type="ECO:0000259" key="3">
    <source>
        <dbReference type="Pfam" id="PF10338"/>
    </source>
</evidence>
<evidence type="ECO:0000256" key="1">
    <source>
        <dbReference type="SAM" id="Coils"/>
    </source>
</evidence>
<keyword evidence="1" id="KW-0175">Coiled coil</keyword>
<dbReference type="EMBL" id="LT598451">
    <property type="protein sequence ID" value="SCU94512.1"/>
    <property type="molecule type" value="Genomic_DNA"/>
</dbReference>
<dbReference type="OrthoDB" id="4087970at2759"/>
<dbReference type="AlphaFoldDB" id="A0A1G4JUM1"/>
<feature type="domain" description="DUF2423" evidence="3">
    <location>
        <begin position="1"/>
        <end position="44"/>
    </location>
</feature>